<dbReference type="RefSeq" id="XP_042917113.1">
    <property type="nucleotide sequence ID" value="XM_043070440.1"/>
</dbReference>
<gene>
    <name evidence="2" type="ORF">CHLRE_14g632767v5</name>
</gene>
<accession>A0A2K3CYU2</accession>
<dbReference type="InterPro" id="IPR023485">
    <property type="entry name" value="Ptyr_pPase"/>
</dbReference>
<dbReference type="InterPro" id="IPR052995">
    <property type="entry name" value="LMW-PTP"/>
</dbReference>
<evidence type="ECO:0000313" key="2">
    <source>
        <dbReference type="EMBL" id="PNW73456.1"/>
    </source>
</evidence>
<dbReference type="AlphaFoldDB" id="A0A2K3CYU2"/>
<protein>
    <recommendedName>
        <fullName evidence="1">Phosphotyrosine protein phosphatase I domain-containing protein</fullName>
    </recommendedName>
</protein>
<dbReference type="SMART" id="SM00226">
    <property type="entry name" value="LMWPc"/>
    <property type="match status" value="1"/>
</dbReference>
<evidence type="ECO:0000259" key="1">
    <source>
        <dbReference type="SMART" id="SM00226"/>
    </source>
</evidence>
<reference evidence="2 3" key="1">
    <citation type="journal article" date="2007" name="Science">
        <title>The Chlamydomonas genome reveals the evolution of key animal and plant functions.</title>
        <authorList>
            <person name="Merchant S.S."/>
            <person name="Prochnik S.E."/>
            <person name="Vallon O."/>
            <person name="Harris E.H."/>
            <person name="Karpowicz S.J."/>
            <person name="Witman G.B."/>
            <person name="Terry A."/>
            <person name="Salamov A."/>
            <person name="Fritz-Laylin L.K."/>
            <person name="Marechal-Drouard L."/>
            <person name="Marshall W.F."/>
            <person name="Qu L.H."/>
            <person name="Nelson D.R."/>
            <person name="Sanderfoot A.A."/>
            <person name="Spalding M.H."/>
            <person name="Kapitonov V.V."/>
            <person name="Ren Q."/>
            <person name="Ferris P."/>
            <person name="Lindquist E."/>
            <person name="Shapiro H."/>
            <person name="Lucas S.M."/>
            <person name="Grimwood J."/>
            <person name="Schmutz J."/>
            <person name="Cardol P."/>
            <person name="Cerutti H."/>
            <person name="Chanfreau G."/>
            <person name="Chen C.L."/>
            <person name="Cognat V."/>
            <person name="Croft M.T."/>
            <person name="Dent R."/>
            <person name="Dutcher S."/>
            <person name="Fernandez E."/>
            <person name="Fukuzawa H."/>
            <person name="Gonzalez-Ballester D."/>
            <person name="Gonzalez-Halphen D."/>
            <person name="Hallmann A."/>
            <person name="Hanikenne M."/>
            <person name="Hippler M."/>
            <person name="Inwood W."/>
            <person name="Jabbari K."/>
            <person name="Kalanon M."/>
            <person name="Kuras R."/>
            <person name="Lefebvre P.A."/>
            <person name="Lemaire S.D."/>
            <person name="Lobanov A.V."/>
            <person name="Lohr M."/>
            <person name="Manuell A."/>
            <person name="Meier I."/>
            <person name="Mets L."/>
            <person name="Mittag M."/>
            <person name="Mittelmeier T."/>
            <person name="Moroney J.V."/>
            <person name="Moseley J."/>
            <person name="Napoli C."/>
            <person name="Nedelcu A.M."/>
            <person name="Niyogi K."/>
            <person name="Novoselov S.V."/>
            <person name="Paulsen I.T."/>
            <person name="Pazour G."/>
            <person name="Purton S."/>
            <person name="Ral J.P."/>
            <person name="Riano-Pachon D.M."/>
            <person name="Riekhof W."/>
            <person name="Rymarquis L."/>
            <person name="Schroda M."/>
            <person name="Stern D."/>
            <person name="Umen J."/>
            <person name="Willows R."/>
            <person name="Wilson N."/>
            <person name="Zimmer S.L."/>
            <person name="Allmer J."/>
            <person name="Balk J."/>
            <person name="Bisova K."/>
            <person name="Chen C.J."/>
            <person name="Elias M."/>
            <person name="Gendler K."/>
            <person name="Hauser C."/>
            <person name="Lamb M.R."/>
            <person name="Ledford H."/>
            <person name="Long J.C."/>
            <person name="Minagawa J."/>
            <person name="Page M.D."/>
            <person name="Pan J."/>
            <person name="Pootakham W."/>
            <person name="Roje S."/>
            <person name="Rose A."/>
            <person name="Stahlberg E."/>
            <person name="Terauchi A.M."/>
            <person name="Yang P."/>
            <person name="Ball S."/>
            <person name="Bowler C."/>
            <person name="Dieckmann C.L."/>
            <person name="Gladyshev V.N."/>
            <person name="Green P."/>
            <person name="Jorgensen R."/>
            <person name="Mayfield S."/>
            <person name="Mueller-Roeber B."/>
            <person name="Rajamani S."/>
            <person name="Sayre R.T."/>
            <person name="Brokstein P."/>
            <person name="Dubchak I."/>
            <person name="Goodstein D."/>
            <person name="Hornick L."/>
            <person name="Huang Y.W."/>
            <person name="Jhaveri J."/>
            <person name="Luo Y."/>
            <person name="Martinez D."/>
            <person name="Ngau W.C."/>
            <person name="Otillar B."/>
            <person name="Poliakov A."/>
            <person name="Porter A."/>
            <person name="Szajkowski L."/>
            <person name="Werner G."/>
            <person name="Zhou K."/>
            <person name="Grigoriev I.V."/>
            <person name="Rokhsar D.S."/>
            <person name="Grossman A.R."/>
        </authorList>
    </citation>
    <scope>NUCLEOTIDE SEQUENCE [LARGE SCALE GENOMIC DNA]</scope>
    <source>
        <strain evidence="3">CC-503</strain>
    </source>
</reference>
<dbReference type="PANTHER" id="PTHR47439:SF1">
    <property type="entry name" value="ACID PHOSPHATASE"/>
    <property type="match status" value="1"/>
</dbReference>
<dbReference type="CDD" id="cd16343">
    <property type="entry name" value="LMWPTP"/>
    <property type="match status" value="1"/>
</dbReference>
<feature type="domain" description="Phosphotyrosine protein phosphatase I" evidence="1">
    <location>
        <begin position="98"/>
        <end position="272"/>
    </location>
</feature>
<dbReference type="InterPro" id="IPR036196">
    <property type="entry name" value="Ptyr_pPase_sf"/>
</dbReference>
<dbReference type="FunCoup" id="A0A2K3CYU2">
    <property type="interactions" value="1822"/>
</dbReference>
<keyword evidence="3" id="KW-1185">Reference proteome</keyword>
<evidence type="ECO:0000313" key="3">
    <source>
        <dbReference type="Proteomes" id="UP000006906"/>
    </source>
</evidence>
<dbReference type="Pfam" id="PF01451">
    <property type="entry name" value="LMWPc"/>
    <property type="match status" value="1"/>
</dbReference>
<proteinExistence type="predicted"/>
<dbReference type="OrthoDB" id="3388at2759"/>
<dbReference type="SUPFAM" id="SSF52788">
    <property type="entry name" value="Phosphotyrosine protein phosphatases I"/>
    <property type="match status" value="1"/>
</dbReference>
<dbReference type="ExpressionAtlas" id="A0A2K3CYU2">
    <property type="expression patterns" value="baseline"/>
</dbReference>
<sequence length="279" mass="28845">MQAAASASHKASARGAQASTRPCCAVLSASGSSTSGGHFARLQSAPAARTCAARQVRAMSNAGAGSSSAAPAPAPTTAATATGAAAAAGSASPPHKKIGVLFVCLGNICRSPTAEAVFRTVVQRAGLAEAFDIDSCGTGGGNPDWFTEGGWSYHEGDPADSRMTLTARKRGVQLTSRSRPLAPLDFGRFDYIVGMDAKNIRAIRTAADYWRVRPMGGDAVPADYAARLSLMTAYCSRFKGEPEVPDPYYGGPAGFERVLDLLDDACEGLLAAIRQERGL</sequence>
<dbReference type="Gene3D" id="3.40.50.2300">
    <property type="match status" value="1"/>
</dbReference>
<dbReference type="PANTHER" id="PTHR47439">
    <property type="entry name" value="LOW MOLECULAR WEIGHT PHOSPHOTYROSINE PROTEIN PHOSPHATASE-RELATED"/>
    <property type="match status" value="1"/>
</dbReference>
<dbReference type="Gramene" id="PNW73456">
    <property type="protein sequence ID" value="PNW73456"/>
    <property type="gene ID" value="CHLRE_14g632767v5"/>
</dbReference>
<dbReference type="InParanoid" id="A0A2K3CYU2"/>
<dbReference type="EMBL" id="CM008975">
    <property type="protein sequence ID" value="PNW73456.1"/>
    <property type="molecule type" value="Genomic_DNA"/>
</dbReference>
<organism evidence="2 3">
    <name type="scientific">Chlamydomonas reinhardtii</name>
    <name type="common">Chlamydomonas smithii</name>
    <dbReference type="NCBI Taxonomy" id="3055"/>
    <lineage>
        <taxon>Eukaryota</taxon>
        <taxon>Viridiplantae</taxon>
        <taxon>Chlorophyta</taxon>
        <taxon>core chlorophytes</taxon>
        <taxon>Chlorophyceae</taxon>
        <taxon>CS clade</taxon>
        <taxon>Chlamydomonadales</taxon>
        <taxon>Chlamydomonadaceae</taxon>
        <taxon>Chlamydomonas</taxon>
    </lineage>
</organism>
<dbReference type="GeneID" id="5718231"/>
<dbReference type="KEGG" id="cre:CHLRE_14g632767v5"/>
<name>A0A2K3CYU2_CHLRE</name>
<dbReference type="STRING" id="3055.A0A2K3CYU2"/>
<dbReference type="Proteomes" id="UP000006906">
    <property type="component" value="Chromosome 14"/>
</dbReference>